<evidence type="ECO:0000259" key="3">
    <source>
        <dbReference type="PROSITE" id="PS50948"/>
    </source>
</evidence>
<comment type="caution">
    <text evidence="4">The sequence shown here is derived from an EMBL/GenBank/DDBJ whole genome shotgun (WGS) entry which is preliminary data.</text>
</comment>
<evidence type="ECO:0000313" key="5">
    <source>
        <dbReference type="Proteomes" id="UP000626109"/>
    </source>
</evidence>
<dbReference type="AlphaFoldDB" id="A0A813KUB1"/>
<proteinExistence type="predicted"/>
<feature type="domain" description="Apple" evidence="3">
    <location>
        <begin position="345"/>
        <end position="410"/>
    </location>
</feature>
<organism evidence="4 5">
    <name type="scientific">Polarella glacialis</name>
    <name type="common">Dinoflagellate</name>
    <dbReference type="NCBI Taxonomy" id="89957"/>
    <lineage>
        <taxon>Eukaryota</taxon>
        <taxon>Sar</taxon>
        <taxon>Alveolata</taxon>
        <taxon>Dinophyceae</taxon>
        <taxon>Suessiales</taxon>
        <taxon>Suessiaceae</taxon>
        <taxon>Polarella</taxon>
    </lineage>
</organism>
<evidence type="ECO:0000313" key="4">
    <source>
        <dbReference type="EMBL" id="CAE8712508.1"/>
    </source>
</evidence>
<dbReference type="Proteomes" id="UP000626109">
    <property type="component" value="Unassembled WGS sequence"/>
</dbReference>
<feature type="signal peptide" evidence="2">
    <location>
        <begin position="1"/>
        <end position="24"/>
    </location>
</feature>
<feature type="compositionally biased region" description="Low complexity" evidence="1">
    <location>
        <begin position="194"/>
        <end position="216"/>
    </location>
</feature>
<keyword evidence="2" id="KW-0732">Signal</keyword>
<feature type="chain" id="PRO_5032433312" description="Apple domain-containing protein" evidence="2">
    <location>
        <begin position="25"/>
        <end position="512"/>
    </location>
</feature>
<feature type="region of interest" description="Disordered" evidence="1">
    <location>
        <begin position="192"/>
        <end position="216"/>
    </location>
</feature>
<evidence type="ECO:0000256" key="2">
    <source>
        <dbReference type="SAM" id="SignalP"/>
    </source>
</evidence>
<sequence>MYDRTPVQWLIGLMVAEAILYSSAVLTEPTLLCTGYCPGPQVCSTFICPAGSAMMCQRRCDEYVSVSGDLCKKVGEGYVLRDFDLACSNPDHAEMECCICQTLQPWDTPGPTVAPNETGKVCDRGMCISLLLCPPGYKLSQAHNFCAHRNCSVLGPNYVEEYVNYGENYCSEICNDLDDFVHERRCVTCELDPDSTGTSSSSTGSTSSIMPSTSTTTTSSMDIQAYMCYLEAIEIMGAGTGAVNGVYHKVPNSQNAEVGRTALTECELCATWQNGQWQVYVTNSHFWRISGTDPLSYYYDGVGYMMGPPRSGDWDYKMEKKGAKPDPVVLPARMFVPITGQEEACRGATATDNSDSYYEVVAASSLQECQDRCLSQPRHCKGCEFSRGRCEIWTRPEGILSSYLLTGFTCLRNDLAPVFSPVDGGKDRACRGATSLDNSASYYKVFKGLTLRDCQSKCMDEALCKGIEHSTEYWHSGRCEIWTLSHGIGSSAPVAGYTCMSYKAQPLTPPLV</sequence>
<dbReference type="InterPro" id="IPR003609">
    <property type="entry name" value="Pan_app"/>
</dbReference>
<gene>
    <name evidence="4" type="ORF">PGLA2088_LOCUS37065</name>
</gene>
<dbReference type="PROSITE" id="PS50948">
    <property type="entry name" value="PAN"/>
    <property type="match status" value="1"/>
</dbReference>
<name>A0A813KUB1_POLGL</name>
<dbReference type="EMBL" id="CAJNNW010032336">
    <property type="protein sequence ID" value="CAE8712508.1"/>
    <property type="molecule type" value="Genomic_DNA"/>
</dbReference>
<accession>A0A813KUB1</accession>
<protein>
    <recommendedName>
        <fullName evidence="3">Apple domain-containing protein</fullName>
    </recommendedName>
</protein>
<evidence type="ECO:0000256" key="1">
    <source>
        <dbReference type="SAM" id="MobiDB-lite"/>
    </source>
</evidence>
<reference evidence="4" key="1">
    <citation type="submission" date="2021-02" db="EMBL/GenBank/DDBJ databases">
        <authorList>
            <person name="Dougan E. K."/>
            <person name="Rhodes N."/>
            <person name="Thang M."/>
            <person name="Chan C."/>
        </authorList>
    </citation>
    <scope>NUCLEOTIDE SEQUENCE</scope>
</reference>